<organism evidence="2 3">
    <name type="scientific">Lineolata rhizophorae</name>
    <dbReference type="NCBI Taxonomy" id="578093"/>
    <lineage>
        <taxon>Eukaryota</taxon>
        <taxon>Fungi</taxon>
        <taxon>Dikarya</taxon>
        <taxon>Ascomycota</taxon>
        <taxon>Pezizomycotina</taxon>
        <taxon>Dothideomycetes</taxon>
        <taxon>Dothideomycetes incertae sedis</taxon>
        <taxon>Lineolatales</taxon>
        <taxon>Lineolataceae</taxon>
        <taxon>Lineolata</taxon>
    </lineage>
</organism>
<feature type="compositionally biased region" description="Polar residues" evidence="1">
    <location>
        <begin position="147"/>
        <end position="169"/>
    </location>
</feature>
<evidence type="ECO:0000256" key="1">
    <source>
        <dbReference type="SAM" id="MobiDB-lite"/>
    </source>
</evidence>
<sequence length="271" mass="30641">MCGTYLWACGECHRQQELVDECPMRASHRPVRRFPPWNKHTPDPMCCECGKSRPIPIDHPPYPPELVHPKSPCQRLPPIKDLLPAGHCSNVQCSHIADEAVVDPQLLQRPEPTSTVQPQVRRGKDTRDRPYYAPPQNQAVSRLRQMNELSPNELSPTARSQSGTSNTGILSRRAPPAAPSGLPLVKRDEPPRSTPSQQYRSDMGDRPLFPLPARSLEERQQTRSNVFNRVEEARDSIAAQAPSSVRCGPWEDTWDQMRSDMLGDPKRKRLN</sequence>
<dbReference type="AlphaFoldDB" id="A0A6A6P3X8"/>
<feature type="region of interest" description="Disordered" evidence="1">
    <location>
        <begin position="104"/>
        <end position="208"/>
    </location>
</feature>
<reference evidence="2" key="1">
    <citation type="journal article" date="2020" name="Stud. Mycol.">
        <title>101 Dothideomycetes genomes: a test case for predicting lifestyles and emergence of pathogens.</title>
        <authorList>
            <person name="Haridas S."/>
            <person name="Albert R."/>
            <person name="Binder M."/>
            <person name="Bloem J."/>
            <person name="Labutti K."/>
            <person name="Salamov A."/>
            <person name="Andreopoulos B."/>
            <person name="Baker S."/>
            <person name="Barry K."/>
            <person name="Bills G."/>
            <person name="Bluhm B."/>
            <person name="Cannon C."/>
            <person name="Castanera R."/>
            <person name="Culley D."/>
            <person name="Daum C."/>
            <person name="Ezra D."/>
            <person name="Gonzalez J."/>
            <person name="Henrissat B."/>
            <person name="Kuo A."/>
            <person name="Liang C."/>
            <person name="Lipzen A."/>
            <person name="Lutzoni F."/>
            <person name="Magnuson J."/>
            <person name="Mondo S."/>
            <person name="Nolan M."/>
            <person name="Ohm R."/>
            <person name="Pangilinan J."/>
            <person name="Park H.-J."/>
            <person name="Ramirez L."/>
            <person name="Alfaro M."/>
            <person name="Sun H."/>
            <person name="Tritt A."/>
            <person name="Yoshinaga Y."/>
            <person name="Zwiers L.-H."/>
            <person name="Turgeon B."/>
            <person name="Goodwin S."/>
            <person name="Spatafora J."/>
            <person name="Crous P."/>
            <person name="Grigoriev I."/>
        </authorList>
    </citation>
    <scope>NUCLEOTIDE SEQUENCE</scope>
    <source>
        <strain evidence="2">ATCC 16933</strain>
    </source>
</reference>
<feature type="region of interest" description="Disordered" evidence="1">
    <location>
        <begin position="241"/>
        <end position="271"/>
    </location>
</feature>
<dbReference type="Proteomes" id="UP000799766">
    <property type="component" value="Unassembled WGS sequence"/>
</dbReference>
<protein>
    <submittedName>
        <fullName evidence="2">Uncharacterized protein</fullName>
    </submittedName>
</protein>
<evidence type="ECO:0000313" key="3">
    <source>
        <dbReference type="Proteomes" id="UP000799766"/>
    </source>
</evidence>
<evidence type="ECO:0000313" key="2">
    <source>
        <dbReference type="EMBL" id="KAF2458701.1"/>
    </source>
</evidence>
<gene>
    <name evidence="2" type="ORF">BDY21DRAFT_209778</name>
</gene>
<keyword evidence="3" id="KW-1185">Reference proteome</keyword>
<accession>A0A6A6P3X8</accession>
<dbReference type="EMBL" id="MU001677">
    <property type="protein sequence ID" value="KAF2458701.1"/>
    <property type="molecule type" value="Genomic_DNA"/>
</dbReference>
<feature type="compositionally biased region" description="Basic and acidic residues" evidence="1">
    <location>
        <begin position="255"/>
        <end position="265"/>
    </location>
</feature>
<name>A0A6A6P3X8_9PEZI</name>
<proteinExistence type="predicted"/>